<evidence type="ECO:0000256" key="17">
    <source>
        <dbReference type="ARBA" id="ARBA00023180"/>
    </source>
</evidence>
<evidence type="ECO:0000313" key="24">
    <source>
        <dbReference type="EMBL" id="KLT38520.1"/>
    </source>
</evidence>
<dbReference type="GO" id="GO:0000139">
    <property type="term" value="C:Golgi membrane"/>
    <property type="evidence" value="ECO:0007669"/>
    <property type="project" value="UniProtKB-SubCell"/>
</dbReference>
<dbReference type="PROSITE" id="PS50156">
    <property type="entry name" value="SSD"/>
    <property type="match status" value="1"/>
</dbReference>
<keyword evidence="9" id="KW-0677">Repeat</keyword>
<evidence type="ECO:0000256" key="20">
    <source>
        <dbReference type="PROSITE-ProRule" id="PRU00221"/>
    </source>
</evidence>
<feature type="transmembrane region" description="Helical" evidence="22">
    <location>
        <begin position="367"/>
        <end position="394"/>
    </location>
</feature>
<evidence type="ECO:0000256" key="15">
    <source>
        <dbReference type="ARBA" id="ARBA00023136"/>
    </source>
</evidence>
<dbReference type="GO" id="GO:0005789">
    <property type="term" value="C:endoplasmic reticulum membrane"/>
    <property type="evidence" value="ECO:0007669"/>
    <property type="project" value="UniProtKB-SubCell"/>
</dbReference>
<feature type="transmembrane region" description="Helical" evidence="22">
    <location>
        <begin position="338"/>
        <end position="355"/>
    </location>
</feature>
<evidence type="ECO:0000256" key="3">
    <source>
        <dbReference type="ARBA" id="ARBA00004653"/>
    </source>
</evidence>
<dbReference type="PROSITE" id="PS50082">
    <property type="entry name" value="WD_REPEATS_2"/>
    <property type="match status" value="1"/>
</dbReference>
<dbReference type="GO" id="GO:0032936">
    <property type="term" value="C:SREBP-SCAP complex"/>
    <property type="evidence" value="ECO:0007669"/>
    <property type="project" value="TreeGrafter"/>
</dbReference>
<feature type="region of interest" description="Disordered" evidence="21">
    <location>
        <begin position="1248"/>
        <end position="1268"/>
    </location>
</feature>
<comment type="similarity">
    <text evidence="4">Belongs to the WD repeat SCAP family.</text>
</comment>
<keyword evidence="16" id="KW-1207">Sterol metabolism</keyword>
<feature type="repeat" description="WD" evidence="20">
    <location>
        <begin position="753"/>
        <end position="794"/>
    </location>
</feature>
<dbReference type="GO" id="GO:0012507">
    <property type="term" value="C:ER to Golgi transport vesicle membrane"/>
    <property type="evidence" value="ECO:0007669"/>
    <property type="project" value="UniProtKB-SubCell"/>
</dbReference>
<feature type="transmembrane region" description="Helical" evidence="22">
    <location>
        <begin position="449"/>
        <end position="471"/>
    </location>
</feature>
<keyword evidence="7 20" id="KW-0853">WD repeat</keyword>
<evidence type="ECO:0000256" key="21">
    <source>
        <dbReference type="SAM" id="MobiDB-lite"/>
    </source>
</evidence>
<keyword evidence="10" id="KW-0256">Endoplasmic reticulum</keyword>
<evidence type="ECO:0000256" key="10">
    <source>
        <dbReference type="ARBA" id="ARBA00022824"/>
    </source>
</evidence>
<feature type="region of interest" description="Disordered" evidence="21">
    <location>
        <begin position="1115"/>
        <end position="1156"/>
    </location>
</feature>
<dbReference type="GO" id="GO:0045540">
    <property type="term" value="P:regulation of cholesterol biosynthetic process"/>
    <property type="evidence" value="ECO:0007669"/>
    <property type="project" value="TreeGrafter"/>
</dbReference>
<dbReference type="InterPro" id="IPR001680">
    <property type="entry name" value="WD40_rpt"/>
</dbReference>
<proteinExistence type="inferred from homology"/>
<dbReference type="STRING" id="879819.A0A0J0XBS7"/>
<feature type="transmembrane region" description="Helical" evidence="22">
    <location>
        <begin position="406"/>
        <end position="428"/>
    </location>
</feature>
<gene>
    <name evidence="24" type="ORF">CC85DRAFT_331531</name>
</gene>
<keyword evidence="6" id="KW-0153">Cholesterol metabolism</keyword>
<dbReference type="SUPFAM" id="SSF50978">
    <property type="entry name" value="WD40 repeat-like"/>
    <property type="match status" value="1"/>
</dbReference>
<dbReference type="Pfam" id="PF12349">
    <property type="entry name" value="Sterol-sensing"/>
    <property type="match status" value="1"/>
</dbReference>
<reference evidence="24 25" key="1">
    <citation type="submission" date="2015-03" db="EMBL/GenBank/DDBJ databases">
        <title>Genomics and transcriptomics of the oil-accumulating basidiomycete yeast T. oleaginosus allow insights into substrate utilization and the diverse evolutionary trajectories of mating systems in fungi.</title>
        <authorList>
            <consortium name="DOE Joint Genome Institute"/>
            <person name="Kourist R."/>
            <person name="Kracht O."/>
            <person name="Bracharz F."/>
            <person name="Lipzen A."/>
            <person name="Nolan M."/>
            <person name="Ohm R."/>
            <person name="Grigoriev I."/>
            <person name="Sun S."/>
            <person name="Heitman J."/>
            <person name="Bruck T."/>
            <person name="Nowrousian M."/>
        </authorList>
    </citation>
    <scope>NUCLEOTIDE SEQUENCE [LARGE SCALE GENOMIC DNA]</scope>
    <source>
        <strain evidence="24 25">IBC0246</strain>
    </source>
</reference>
<evidence type="ECO:0000256" key="5">
    <source>
        <dbReference type="ARBA" id="ARBA00019541"/>
    </source>
</evidence>
<keyword evidence="15 22" id="KW-0472">Membrane</keyword>
<keyword evidence="17" id="KW-0325">Glycoprotein</keyword>
<feature type="transmembrane region" description="Helical" evidence="22">
    <location>
        <begin position="477"/>
        <end position="500"/>
    </location>
</feature>
<keyword evidence="18" id="KW-0753">Steroid metabolism</keyword>
<accession>A0A0J0XBS7</accession>
<feature type="region of interest" description="Disordered" evidence="21">
    <location>
        <begin position="1335"/>
        <end position="1408"/>
    </location>
</feature>
<feature type="compositionally biased region" description="Low complexity" evidence="21">
    <location>
        <begin position="1342"/>
        <end position="1351"/>
    </location>
</feature>
<evidence type="ECO:0000313" key="25">
    <source>
        <dbReference type="Proteomes" id="UP000053611"/>
    </source>
</evidence>
<comment type="function">
    <text evidence="19">Escort protein required for cholesterol as well as lipid homeostasis. Regulates export of the SCAP-SREBP complex from the endoplasmic reticulum to the Golgi upon low cholesterol, thereby regulating the processing of sterol regulatory element-binding proteins (SREBPs) SREBF1/SREBP1 and SREBF2/SREBP2. At high sterol concentrations, formation of a ternary complex with INSIG (INSIG1 or INSIG2) leads to mask the ER export signal in SCAP, promoting retention of the complex in the endoplasmic reticulum. Low sterol concentrations trigger release of INSIG, a conformational change in the SSD domain of SCAP, unmasking of the ER export signal, promoting recruitment into COPII-coated vesicles and transport of the SCAP-SREBP to the Golgi: in the Golgi, SREBPs are then processed, releasing the transcription factor fragment of SREBPs from the membrane, its import into the nucleus and up-regulation of LDLR, INSIG1 and the mevalonate pathway. Binds cholesterol via its SSD domain.</text>
</comment>
<sequence length="1408" mass="150992">MSWLGAPSATSASSLRQRASQRPAAAENGHGHGPPPRARRRKPAAPPLTFLGYVQEGFRVFGEHCARNQVRTLLIDCIVMTTLFYPTFSAFLERQFDDAAAGPARAPAPGTIGASRSPLAIFSTPLGETFFPDPPPLLPNVPWGPWWASDPRSDTAWVAATGPAPSPEGRIDVDLLRVAWADVGHVLDGVERAPWGQRDDEIAAAIRSIAEDAWDGAACVRHLVDVNGTASAVGPCYLLAPDAVFIEGATPMSALWNLTESEDQVYRGVAVPFHVSRTRSSFEAEWSARLAKALKPLGAEVFTETYPTGSNVADSALIAYSPGARDIPFEVVPLKPPFYVYALYCIFLVVLLAQLSNASKVHSRFGLAFTGVVQLCCSAVMSFSVLALLGWNGWGWSKGKTVLPTYMLPFVVIIVGVENMSTLTKAVFSIPFSHSVPVRIGLGLRKVGTTIAITSLTDLAVLGITFLVFHIQPVREFCVFAAVVIVTDWFMLHTFFLTVLSIDAQRLELADVLSSNGGLSAVEEKKRDEEAARRKASRPARFQWRSFLKGRKTKGVSLIVILLFIFSLYYWSDSSRSASTAAVSFYGYQPTATTTSAYASPTKTAGLELATLSLSEAFWRALNPRGFQSIRIGMSPSSIAILPRAGHSMLPADIRRLTVPPWNVRLPSFTPVWNFIKLVIIPQTATALALYGLLLYLLKDSDLLASQRNRLGRGESASDDESDDGGSSPAMEMQFLSGKQPPMATQIGVHMLPASHESDIDVIAASADGRLAVSVGVDNSICLWRFSADDQAAGTREMVPTELGSGDPIVGAAVSRDRMWVMVVSRCGRSQFWRTPEDDKTESVSCVKIGCGNGRVASVLFDDAPVPVDDPFTSSPVSAASPGPLRRPTLLVAISDGSVRALRDDDTVVDLVPPAKDEGPHTTDIFVEDGILDIIVRSLSTTTLWSRQHGEWSSMPLISSLDESDRVVAIGHAPARWRGHKVRLIALGHRSGNVEIIDTDGELVTLLALSNDPIRAVDIGAPHSTRCTSCDIHSTEGFYVIASTSSTVYVDRILSRTGGPFCRCAPARRAQALEDAKALIRASVVFPPMPVRSRCLSNGFSNPAAATMGLSPSAMGTPVKSSLAPPGDFPVSSHGARRLSGWREDNRPPSPLDRSGSFTGLNNMILPVEETTALSADSRWMDAGILPLGGVEASEGGWVLVDNVVVGLLRKGSGIDDSQWELWALDLASPWNGFILMAEAVSLDAIQRKTRGTSPRNAPSTSSEGELSMRARRAERMLSMNGRASFPSSAGSFTVPTHQPLGYVSVRPFTAGGRAVLAGFGNRVGVLTLPPFKPAPPPTAAPKPAIAITTPQRNGLPTPPPQQQLPPPPPPQLQLALPPRPPRRSHDPASGNGNGNGASIVHSPAKIN</sequence>
<dbReference type="Proteomes" id="UP000053611">
    <property type="component" value="Unassembled WGS sequence"/>
</dbReference>
<evidence type="ECO:0000256" key="22">
    <source>
        <dbReference type="SAM" id="Phobius"/>
    </source>
</evidence>
<evidence type="ECO:0000256" key="1">
    <source>
        <dbReference type="ARBA" id="ARBA00004477"/>
    </source>
</evidence>
<evidence type="ECO:0000256" key="7">
    <source>
        <dbReference type="ARBA" id="ARBA00022574"/>
    </source>
</evidence>
<dbReference type="OrthoDB" id="6510177at2759"/>
<evidence type="ECO:0000256" key="12">
    <source>
        <dbReference type="ARBA" id="ARBA00023034"/>
    </source>
</evidence>
<dbReference type="InterPro" id="IPR030225">
    <property type="entry name" value="SCAP"/>
</dbReference>
<organism evidence="24 25">
    <name type="scientific">Cutaneotrichosporon oleaginosum</name>
    <dbReference type="NCBI Taxonomy" id="879819"/>
    <lineage>
        <taxon>Eukaryota</taxon>
        <taxon>Fungi</taxon>
        <taxon>Dikarya</taxon>
        <taxon>Basidiomycota</taxon>
        <taxon>Agaricomycotina</taxon>
        <taxon>Tremellomycetes</taxon>
        <taxon>Trichosporonales</taxon>
        <taxon>Trichosporonaceae</taxon>
        <taxon>Cutaneotrichosporon</taxon>
    </lineage>
</organism>
<dbReference type="InterPro" id="IPR000731">
    <property type="entry name" value="SSD"/>
</dbReference>
<evidence type="ECO:0000256" key="19">
    <source>
        <dbReference type="ARBA" id="ARBA00045958"/>
    </source>
</evidence>
<dbReference type="InterPro" id="IPR036322">
    <property type="entry name" value="WD40_repeat_dom_sf"/>
</dbReference>
<evidence type="ECO:0000256" key="14">
    <source>
        <dbReference type="ARBA" id="ARBA00023121"/>
    </source>
</evidence>
<evidence type="ECO:0000256" key="8">
    <source>
        <dbReference type="ARBA" id="ARBA00022692"/>
    </source>
</evidence>
<feature type="region of interest" description="Disordered" evidence="21">
    <location>
        <begin position="1"/>
        <end position="44"/>
    </location>
</feature>
<evidence type="ECO:0000256" key="18">
    <source>
        <dbReference type="ARBA" id="ARBA00023221"/>
    </source>
</evidence>
<dbReference type="RefSeq" id="XP_018275011.1">
    <property type="nucleotide sequence ID" value="XM_018427064.1"/>
</dbReference>
<dbReference type="EMBL" id="KQ087299">
    <property type="protein sequence ID" value="KLT38520.1"/>
    <property type="molecule type" value="Genomic_DNA"/>
</dbReference>
<feature type="compositionally biased region" description="Low complexity" evidence="21">
    <location>
        <begin position="8"/>
        <end position="26"/>
    </location>
</feature>
<evidence type="ECO:0000256" key="4">
    <source>
        <dbReference type="ARBA" id="ARBA00007410"/>
    </source>
</evidence>
<feature type="domain" description="SSD" evidence="23">
    <location>
        <begin position="336"/>
        <end position="502"/>
    </location>
</feature>
<feature type="compositionally biased region" description="Polar residues" evidence="21">
    <location>
        <begin position="1252"/>
        <end position="1265"/>
    </location>
</feature>
<dbReference type="PANTHER" id="PTHR46378">
    <property type="entry name" value="STEROL REGULATORY ELEMENT-BINDING PROTEIN CLEAVAGE-ACTIVATING PROTEIN"/>
    <property type="match status" value="1"/>
</dbReference>
<dbReference type="Gene3D" id="2.130.10.10">
    <property type="entry name" value="YVTN repeat-like/Quinoprotein amine dehydrogenase"/>
    <property type="match status" value="1"/>
</dbReference>
<dbReference type="InterPro" id="IPR053958">
    <property type="entry name" value="HMGCR/SNAP/NPC1-like_SSD"/>
</dbReference>
<keyword evidence="8 22" id="KW-0812">Transmembrane</keyword>
<evidence type="ECO:0000256" key="6">
    <source>
        <dbReference type="ARBA" id="ARBA00022548"/>
    </source>
</evidence>
<comment type="subcellular location">
    <subcellularLocation>
        <location evidence="2">Cytoplasmic vesicle</location>
        <location evidence="2">COPII-coated vesicle membrane</location>
        <topology evidence="2">Multi-pass membrane protein</topology>
    </subcellularLocation>
    <subcellularLocation>
        <location evidence="1">Endoplasmic reticulum membrane</location>
        <topology evidence="1">Multi-pass membrane protein</topology>
    </subcellularLocation>
    <subcellularLocation>
        <location evidence="3">Golgi apparatus membrane</location>
        <topology evidence="3">Multi-pass membrane protein</topology>
    </subcellularLocation>
</comment>
<dbReference type="GeneID" id="28987667"/>
<evidence type="ECO:0000259" key="23">
    <source>
        <dbReference type="PROSITE" id="PS50156"/>
    </source>
</evidence>
<evidence type="ECO:0000256" key="16">
    <source>
        <dbReference type="ARBA" id="ARBA00023166"/>
    </source>
</evidence>
<keyword evidence="13" id="KW-0443">Lipid metabolism</keyword>
<dbReference type="GO" id="GO:0032933">
    <property type="term" value="P:SREBP signaling pathway"/>
    <property type="evidence" value="ECO:0007669"/>
    <property type="project" value="InterPro"/>
</dbReference>
<dbReference type="PANTHER" id="PTHR46378:SF1">
    <property type="entry name" value="STEROL REGULATORY ELEMENT-BINDING PROTEIN CLEAVAGE-ACTIVATING PROTEIN"/>
    <property type="match status" value="1"/>
</dbReference>
<evidence type="ECO:0000256" key="13">
    <source>
        <dbReference type="ARBA" id="ARBA00023098"/>
    </source>
</evidence>
<dbReference type="GO" id="GO:0008203">
    <property type="term" value="P:cholesterol metabolic process"/>
    <property type="evidence" value="ECO:0007669"/>
    <property type="project" value="UniProtKB-KW"/>
</dbReference>
<evidence type="ECO:0000256" key="11">
    <source>
        <dbReference type="ARBA" id="ARBA00022989"/>
    </source>
</evidence>
<feature type="region of interest" description="Disordered" evidence="21">
    <location>
        <begin position="711"/>
        <end position="734"/>
    </location>
</feature>
<evidence type="ECO:0000256" key="9">
    <source>
        <dbReference type="ARBA" id="ARBA00022737"/>
    </source>
</evidence>
<keyword evidence="14" id="KW-0446">Lipid-binding</keyword>
<dbReference type="InterPro" id="IPR015943">
    <property type="entry name" value="WD40/YVTN_repeat-like_dom_sf"/>
</dbReference>
<keyword evidence="11 22" id="KW-1133">Transmembrane helix</keyword>
<feature type="transmembrane region" description="Helical" evidence="22">
    <location>
        <begin position="555"/>
        <end position="572"/>
    </location>
</feature>
<dbReference type="GO" id="GO:0032934">
    <property type="term" value="F:sterol binding"/>
    <property type="evidence" value="ECO:0007669"/>
    <property type="project" value="InterPro"/>
</dbReference>
<name>A0A0J0XBS7_9TREE</name>
<protein>
    <recommendedName>
        <fullName evidence="5">Sterol regulatory element-binding protein cleavage-activating protein</fullName>
    </recommendedName>
</protein>
<evidence type="ECO:0000256" key="2">
    <source>
        <dbReference type="ARBA" id="ARBA00004557"/>
    </source>
</evidence>
<keyword evidence="25" id="KW-1185">Reference proteome</keyword>
<keyword evidence="12" id="KW-0333">Golgi apparatus</keyword>
<feature type="compositionally biased region" description="Pro residues" evidence="21">
    <location>
        <begin position="1357"/>
        <end position="1372"/>
    </location>
</feature>